<feature type="region of interest" description="Disordered" evidence="1">
    <location>
        <begin position="198"/>
        <end position="224"/>
    </location>
</feature>
<dbReference type="Proteomes" id="UP000703269">
    <property type="component" value="Unassembled WGS sequence"/>
</dbReference>
<accession>A0A9P3G7P7</accession>
<keyword evidence="2" id="KW-0812">Transmembrane</keyword>
<evidence type="ECO:0000313" key="5">
    <source>
        <dbReference type="Proteomes" id="UP000703269"/>
    </source>
</evidence>
<evidence type="ECO:0000256" key="3">
    <source>
        <dbReference type="SAM" id="SignalP"/>
    </source>
</evidence>
<feature type="transmembrane region" description="Helical" evidence="2">
    <location>
        <begin position="241"/>
        <end position="264"/>
    </location>
</feature>
<evidence type="ECO:0000256" key="1">
    <source>
        <dbReference type="SAM" id="MobiDB-lite"/>
    </source>
</evidence>
<proteinExistence type="predicted"/>
<organism evidence="4 5">
    <name type="scientific">Phanerochaete sordida</name>
    <dbReference type="NCBI Taxonomy" id="48140"/>
    <lineage>
        <taxon>Eukaryota</taxon>
        <taxon>Fungi</taxon>
        <taxon>Dikarya</taxon>
        <taxon>Basidiomycota</taxon>
        <taxon>Agaricomycotina</taxon>
        <taxon>Agaricomycetes</taxon>
        <taxon>Polyporales</taxon>
        <taxon>Phanerochaetaceae</taxon>
        <taxon>Phanerochaete</taxon>
    </lineage>
</organism>
<dbReference type="OrthoDB" id="3245657at2759"/>
<feature type="chain" id="PRO_5040194179" evidence="3">
    <location>
        <begin position="29"/>
        <end position="354"/>
    </location>
</feature>
<keyword evidence="5" id="KW-1185">Reference proteome</keyword>
<dbReference type="AlphaFoldDB" id="A0A9P3G7P7"/>
<sequence length="354" mass="36308">MRRPLSSWGPRLPLVLALIPLFAAPAAAVLVNITVDDQDPSISYTPDGSWTIGQTCPTSQCAAQPDPLQAYGGSWHDTSFIPAAAGAAAPTPQNATFSFTGSAVYVYGILSDSTTGAFGGEDVAFYVDDVAQPDFAFTPSGPENAYTYNRVLFSVAGLDAGRHKLVLQNGRAGGPYSLMLLDYIVYSTDIAAASSSSSSVASSSSTGTTSTSSTSGTSPSTSPSVATAAVQSHGLTGGARAAVIAVAVIAALLMLALIALACTFRRRRQGGVNGTGSAPDLMSERALVVNTAAGDPYITQPFQLTTSPSAIQHPGKAVVSPRPSQPEWVGSPISSGRTLHEEPPMYESEVGSVA</sequence>
<keyword evidence="3" id="KW-0732">Signal</keyword>
<reference evidence="4 5" key="1">
    <citation type="submission" date="2021-08" db="EMBL/GenBank/DDBJ databases">
        <title>Draft Genome Sequence of Phanerochaete sordida strain YK-624.</title>
        <authorList>
            <person name="Mori T."/>
            <person name="Dohra H."/>
            <person name="Suzuki T."/>
            <person name="Kawagishi H."/>
            <person name="Hirai H."/>
        </authorList>
    </citation>
    <scope>NUCLEOTIDE SEQUENCE [LARGE SCALE GENOMIC DNA]</scope>
    <source>
        <strain evidence="4 5">YK-624</strain>
    </source>
</reference>
<dbReference type="EMBL" id="BPQB01000012">
    <property type="protein sequence ID" value="GJE89354.1"/>
    <property type="molecule type" value="Genomic_DNA"/>
</dbReference>
<comment type="caution">
    <text evidence="4">The sequence shown here is derived from an EMBL/GenBank/DDBJ whole genome shotgun (WGS) entry which is preliminary data.</text>
</comment>
<feature type="signal peptide" evidence="3">
    <location>
        <begin position="1"/>
        <end position="28"/>
    </location>
</feature>
<evidence type="ECO:0000256" key="2">
    <source>
        <dbReference type="SAM" id="Phobius"/>
    </source>
</evidence>
<gene>
    <name evidence="4" type="ORF">PsYK624_054530</name>
</gene>
<keyword evidence="2" id="KW-1133">Transmembrane helix</keyword>
<feature type="region of interest" description="Disordered" evidence="1">
    <location>
        <begin position="312"/>
        <end position="354"/>
    </location>
</feature>
<protein>
    <submittedName>
        <fullName evidence="4">Uncharacterized protein</fullName>
    </submittedName>
</protein>
<dbReference type="Gene3D" id="2.60.120.260">
    <property type="entry name" value="Galactose-binding domain-like"/>
    <property type="match status" value="1"/>
</dbReference>
<name>A0A9P3G7P7_9APHY</name>
<keyword evidence="2" id="KW-0472">Membrane</keyword>
<evidence type="ECO:0000313" key="4">
    <source>
        <dbReference type="EMBL" id="GJE89354.1"/>
    </source>
</evidence>